<dbReference type="Pfam" id="PF01735">
    <property type="entry name" value="PLA2_B"/>
    <property type="match status" value="1"/>
</dbReference>
<dbReference type="AlphaFoldDB" id="A0A6I9Y679"/>
<dbReference type="InterPro" id="IPR000008">
    <property type="entry name" value="C2_dom"/>
</dbReference>
<keyword evidence="4 8" id="KW-0963">Cytoplasm</keyword>
<dbReference type="SUPFAM" id="SSF49562">
    <property type="entry name" value="C2 domain (Calcium/lipid-binding domain, CaLB)"/>
    <property type="match status" value="1"/>
</dbReference>
<evidence type="ECO:0000256" key="8">
    <source>
        <dbReference type="RuleBase" id="RU362102"/>
    </source>
</evidence>
<evidence type="ECO:0000256" key="2">
    <source>
        <dbReference type="ARBA" id="ARBA00004514"/>
    </source>
</evidence>
<dbReference type="PROSITE" id="PS51210">
    <property type="entry name" value="PLA2C"/>
    <property type="match status" value="1"/>
</dbReference>
<comment type="subcellular location">
    <subcellularLocation>
        <location evidence="2">Cytoplasm</location>
        <location evidence="2">Cytosol</location>
    </subcellularLocation>
    <subcellularLocation>
        <location evidence="1">Membrane</location>
        <topology evidence="1">Peripheral membrane protein</topology>
    </subcellularLocation>
</comment>
<dbReference type="GO" id="GO:0032587">
    <property type="term" value="C:ruffle membrane"/>
    <property type="evidence" value="ECO:0007669"/>
    <property type="project" value="TreeGrafter"/>
</dbReference>
<dbReference type="PANTHER" id="PTHR10728:SF22">
    <property type="entry name" value="CYTOSOLIC PHOSPHOLIPASE A2 ZETA"/>
    <property type="match status" value="1"/>
</dbReference>
<dbReference type="RefSeq" id="XP_013920468.1">
    <property type="nucleotide sequence ID" value="XM_014064993.1"/>
</dbReference>
<dbReference type="GeneID" id="106547743"/>
<keyword evidence="7 8" id="KW-0442">Lipid degradation</keyword>
<reference evidence="12" key="1">
    <citation type="submission" date="2025-08" db="UniProtKB">
        <authorList>
            <consortium name="RefSeq"/>
        </authorList>
    </citation>
    <scope>IDENTIFICATION</scope>
    <source>
        <tissue evidence="12">Skeletal muscle</tissue>
    </source>
</reference>
<evidence type="ECO:0000313" key="12">
    <source>
        <dbReference type="RefSeq" id="XP_013920468.1"/>
    </source>
</evidence>
<evidence type="ECO:0000259" key="9">
    <source>
        <dbReference type="PROSITE" id="PS50004"/>
    </source>
</evidence>
<keyword evidence="8" id="KW-0106">Calcium</keyword>
<dbReference type="PANTHER" id="PTHR10728">
    <property type="entry name" value="CYTOSOLIC PHOSPHOLIPASE A2"/>
    <property type="match status" value="1"/>
</dbReference>
<dbReference type="Gene3D" id="3.40.1090.10">
    <property type="entry name" value="Cytosolic phospholipase A2 catalytic domain"/>
    <property type="match status" value="1"/>
</dbReference>
<dbReference type="InterPro" id="IPR002642">
    <property type="entry name" value="LysoPLipase_cat_dom"/>
</dbReference>
<keyword evidence="11" id="KW-1185">Reference proteome</keyword>
<dbReference type="OrthoDB" id="419768at2759"/>
<dbReference type="InterPro" id="IPR035892">
    <property type="entry name" value="C2_domain_sf"/>
</dbReference>
<dbReference type="Pfam" id="PF00168">
    <property type="entry name" value="C2"/>
    <property type="match status" value="1"/>
</dbReference>
<comment type="catalytic activity">
    <reaction evidence="8">
        <text>a 1,2-diacyl-sn-glycero-3-phosphocholine + H2O = a 1-acyl-sn-glycero-3-phosphocholine + a fatty acid + H(+)</text>
        <dbReference type="Rhea" id="RHEA:15801"/>
        <dbReference type="ChEBI" id="CHEBI:15377"/>
        <dbReference type="ChEBI" id="CHEBI:15378"/>
        <dbReference type="ChEBI" id="CHEBI:28868"/>
        <dbReference type="ChEBI" id="CHEBI:57643"/>
        <dbReference type="ChEBI" id="CHEBI:58168"/>
        <dbReference type="EC" id="3.1.1.4"/>
    </reaction>
</comment>
<dbReference type="SUPFAM" id="SSF52151">
    <property type="entry name" value="FabD/lysophospholipase-like"/>
    <property type="match status" value="1"/>
</dbReference>
<dbReference type="GO" id="GO:0005509">
    <property type="term" value="F:calcium ion binding"/>
    <property type="evidence" value="ECO:0007669"/>
    <property type="project" value="TreeGrafter"/>
</dbReference>
<dbReference type="SMART" id="SM00022">
    <property type="entry name" value="PLAc"/>
    <property type="match status" value="1"/>
</dbReference>
<evidence type="ECO:0000313" key="11">
    <source>
        <dbReference type="Proteomes" id="UP000504617"/>
    </source>
</evidence>
<dbReference type="GO" id="GO:0046475">
    <property type="term" value="P:glycerophospholipid catabolic process"/>
    <property type="evidence" value="ECO:0007669"/>
    <property type="project" value="TreeGrafter"/>
</dbReference>
<organism evidence="11 12">
    <name type="scientific">Thamnophis sirtalis</name>
    <dbReference type="NCBI Taxonomy" id="35019"/>
    <lineage>
        <taxon>Eukaryota</taxon>
        <taxon>Metazoa</taxon>
        <taxon>Chordata</taxon>
        <taxon>Craniata</taxon>
        <taxon>Vertebrata</taxon>
        <taxon>Euteleostomi</taxon>
        <taxon>Lepidosauria</taxon>
        <taxon>Squamata</taxon>
        <taxon>Bifurcata</taxon>
        <taxon>Unidentata</taxon>
        <taxon>Episquamata</taxon>
        <taxon>Toxicofera</taxon>
        <taxon>Serpentes</taxon>
        <taxon>Colubroidea</taxon>
        <taxon>Colubridae</taxon>
        <taxon>Natricinae</taxon>
        <taxon>Thamnophis</taxon>
    </lineage>
</organism>
<dbReference type="PROSITE" id="PS50004">
    <property type="entry name" value="C2"/>
    <property type="match status" value="1"/>
</dbReference>
<dbReference type="EC" id="3.1.1.4" evidence="3 8"/>
<sequence>MSHYLTLADIPATRGRKFGYADNLALTVQDKNLEVLDCLLSEALKSLRKFFADWRLIPNIIKTITICHSKSQESEQAAEGSACSSASSPLLMLSSAMLGRLSTRMLPLLAVNIIKKKDMEFEVHPYYNLTVKILRARNIHGLDLLSKSDCYVALKLPTASPLIKRTPVVYNSSDPEWNETFQYRIHSAVKNILELSFYNRGILLSSLNSYDTSVAFDVGNIAPGQNLTHTFVLNSEAQPCLCIKGTINKRKIAPWIIRDNCQINLSVPGSFENQLTMFCGENLEENHEEIPFIFHVNKEVSSHLNLKLLQTIAILEEGWSEDLQVKTSLVGNAIIPVSELPLGKEVELTVPLGRDQALDLTVKVEERNHPIDMDMRIGFKLSKGEQEFLARRRSIVSHALKKVLKLRVPPWKHEVPIVAVLASGGGMRAMTSCYGSLSGLQQLGLLDILTYFSGISGSTWCMCMLYKDPYWSQKNLQNAVNSAQKIVTSGKVGAFSAEQLAYYFQELIALEKTGRKATLVDLWGLIIEYILNNKKDPTKLSDQQKAVIKGQNPYPIYAAQNVRLNIKTSEFTEWVEYTPYEFGIYKYGAFIRMEDYGSKFFMGLLLEKHEEPRICFLQGIWASAFAGNIDDMWEDAEISQLKFTESVKDAIRIADELLGSQSLDPSLKQSQGIMPGGVFTHLFSNLVKSRITTGGNFNFLHGLHLHRNYVNDQEFVAWKGTHLDAIPNQLTPQESSLHLVDGGFAINSPFPLVLQPERDVDVIFSFNYSWQAPFEVLHQAQRYCEERGIPFPHIAVTDSDKKQPKECYMFLNATDPRAPIILHFPLVNETFKKYKAPGIKRETEEEKSFGDFQLYTEDSPYSSTNLTYKPIQFDRLLQLNCYNIINNKDTITKALTMAMMRKKFKKKRK</sequence>
<dbReference type="Pfam" id="PF18695">
    <property type="entry name" value="cPLA2_C2"/>
    <property type="match status" value="1"/>
</dbReference>
<dbReference type="GO" id="GO:0005829">
    <property type="term" value="C:cytosol"/>
    <property type="evidence" value="ECO:0007669"/>
    <property type="project" value="UniProtKB-SubCell"/>
</dbReference>
<name>A0A6I9Y679_9SAUR</name>
<evidence type="ECO:0000259" key="10">
    <source>
        <dbReference type="PROSITE" id="PS51210"/>
    </source>
</evidence>
<accession>A0A6I9Y679</accession>
<protein>
    <recommendedName>
        <fullName evidence="3 8">Phospholipase A2</fullName>
        <ecNumber evidence="3 8">3.1.1.4</ecNumber>
    </recommendedName>
</protein>
<feature type="domain" description="PLA2c" evidence="10">
    <location>
        <begin position="367"/>
        <end position="909"/>
    </location>
</feature>
<dbReference type="SMART" id="SM00239">
    <property type="entry name" value="C2"/>
    <property type="match status" value="1"/>
</dbReference>
<dbReference type="GO" id="GO:0047498">
    <property type="term" value="F:calcium-dependent phospholipase A2 activity"/>
    <property type="evidence" value="ECO:0007669"/>
    <property type="project" value="TreeGrafter"/>
</dbReference>
<evidence type="ECO:0000256" key="3">
    <source>
        <dbReference type="ARBA" id="ARBA00013278"/>
    </source>
</evidence>
<keyword evidence="5 7" id="KW-0378">Hydrolase</keyword>
<keyword evidence="6 7" id="KW-0443">Lipid metabolism</keyword>
<evidence type="ECO:0000256" key="1">
    <source>
        <dbReference type="ARBA" id="ARBA00004170"/>
    </source>
</evidence>
<feature type="domain" description="C2" evidence="9">
    <location>
        <begin position="107"/>
        <end position="231"/>
    </location>
</feature>
<comment type="domain">
    <text evidence="8">The N-terminal C2 domain associates with lipid membranes upon calcium binding.</text>
</comment>
<dbReference type="InterPro" id="IPR016035">
    <property type="entry name" value="Acyl_Trfase/lysoPLipase"/>
</dbReference>
<evidence type="ECO:0000256" key="7">
    <source>
        <dbReference type="PROSITE-ProRule" id="PRU00555"/>
    </source>
</evidence>
<gene>
    <name evidence="12" type="primary">LOC106547743</name>
</gene>
<evidence type="ECO:0000256" key="5">
    <source>
        <dbReference type="ARBA" id="ARBA00022801"/>
    </source>
</evidence>
<dbReference type="Proteomes" id="UP000504617">
    <property type="component" value="Unplaced"/>
</dbReference>
<evidence type="ECO:0000256" key="6">
    <source>
        <dbReference type="ARBA" id="ARBA00023098"/>
    </source>
</evidence>
<dbReference type="GO" id="GO:0031982">
    <property type="term" value="C:vesicle"/>
    <property type="evidence" value="ECO:0007669"/>
    <property type="project" value="TreeGrafter"/>
</dbReference>
<proteinExistence type="predicted"/>
<dbReference type="Gene3D" id="2.60.40.150">
    <property type="entry name" value="C2 domain"/>
    <property type="match status" value="1"/>
</dbReference>
<keyword evidence="8" id="KW-0479">Metal-binding</keyword>
<dbReference type="KEGG" id="tsr:106547743"/>
<dbReference type="GO" id="GO:0005544">
    <property type="term" value="F:calcium-dependent phospholipid binding"/>
    <property type="evidence" value="ECO:0007669"/>
    <property type="project" value="TreeGrafter"/>
</dbReference>
<dbReference type="InterPro" id="IPR040723">
    <property type="entry name" value="cPLA2_C2"/>
</dbReference>
<evidence type="ECO:0000256" key="4">
    <source>
        <dbReference type="ARBA" id="ARBA00022490"/>
    </source>
</evidence>